<name>A0A7D9HY55_PARCT</name>
<sequence>MKSVVFLSLVIFFSVLPKYSQQTFWRKPTLPSDPNANVYQKLQNIPSPQQTAQKILANFIGFHSGKYVGKRAITKEDIVIVMDGSGSVGQCEFNEGRKALTQAIEMCEAKGSYSCRHAAVTFSSGAIVNFKFLPSAQASQKMSAITYPSGGTNTQAGLAEAENLFRSGSQPFSKLKVLLMTDGQSNIDKSLTIPNAKKLKGMGVDIFVVAVGDHIHGIDEMAKVASYPPEKYVYRVKTNSALVYVFELAWEKVRNGYKAKPFGSIVESGFWNYLAFSWTNSGDLHCNLNGVHKQISSNFLRNVPFAVGREEIWVIGDRNNGSIIGRVAQLNLWLDPLPPPALMAMSRGINGAGCYGCISWQAFCDRRKGNVEPLVGMIYYLPDFIAQKKRDKHCNDVLPANCVGKYRARFGMANGRAWGCFCEENLSEDMSFNYSQGNYNEHSKLLKIN</sequence>
<keyword evidence="1" id="KW-0379">Hydroxylation</keyword>
<dbReference type="Gene3D" id="3.40.50.410">
    <property type="entry name" value="von Willebrand factor, type A domain"/>
    <property type="match status" value="1"/>
</dbReference>
<evidence type="ECO:0000256" key="2">
    <source>
        <dbReference type="ARBA" id="ARBA00049648"/>
    </source>
</evidence>
<dbReference type="InterPro" id="IPR013320">
    <property type="entry name" value="ConA-like_dom_sf"/>
</dbReference>
<dbReference type="EMBL" id="CACRXK020002110">
    <property type="protein sequence ID" value="CAB3992726.1"/>
    <property type="molecule type" value="Genomic_DNA"/>
</dbReference>
<dbReference type="PRINTS" id="PR00453">
    <property type="entry name" value="VWFADOMAIN"/>
</dbReference>
<dbReference type="PROSITE" id="PS50234">
    <property type="entry name" value="VWFA"/>
    <property type="match status" value="1"/>
</dbReference>
<dbReference type="PANTHER" id="PTHR24020">
    <property type="entry name" value="COLLAGEN ALPHA"/>
    <property type="match status" value="1"/>
</dbReference>
<keyword evidence="4" id="KW-1185">Reference proteome</keyword>
<dbReference type="Pfam" id="PF00092">
    <property type="entry name" value="VWA"/>
    <property type="match status" value="1"/>
</dbReference>
<dbReference type="InterPro" id="IPR002035">
    <property type="entry name" value="VWF_A"/>
</dbReference>
<gene>
    <name evidence="3" type="ORF">PACLA_8A074631</name>
</gene>
<dbReference type="SUPFAM" id="SSF53300">
    <property type="entry name" value="vWA-like"/>
    <property type="match status" value="1"/>
</dbReference>
<dbReference type="SUPFAM" id="SSF49899">
    <property type="entry name" value="Concanavalin A-like lectins/glucanases"/>
    <property type="match status" value="1"/>
</dbReference>
<comment type="caution">
    <text evidence="3">The sequence shown here is derived from an EMBL/GenBank/DDBJ whole genome shotgun (WGS) entry which is preliminary data.</text>
</comment>
<evidence type="ECO:0000313" key="4">
    <source>
        <dbReference type="Proteomes" id="UP001152795"/>
    </source>
</evidence>
<dbReference type="Proteomes" id="UP001152795">
    <property type="component" value="Unassembled WGS sequence"/>
</dbReference>
<evidence type="ECO:0000256" key="1">
    <source>
        <dbReference type="ARBA" id="ARBA00023278"/>
    </source>
</evidence>
<reference evidence="3" key="1">
    <citation type="submission" date="2020-04" db="EMBL/GenBank/DDBJ databases">
        <authorList>
            <person name="Alioto T."/>
            <person name="Alioto T."/>
            <person name="Gomez Garrido J."/>
        </authorList>
    </citation>
    <scope>NUCLEOTIDE SEQUENCE</scope>
    <source>
        <strain evidence="3">A484AB</strain>
    </source>
</reference>
<dbReference type="CDD" id="cd01450">
    <property type="entry name" value="vWFA_subfamily_ECM"/>
    <property type="match status" value="1"/>
</dbReference>
<evidence type="ECO:0000313" key="3">
    <source>
        <dbReference type="EMBL" id="CAB3992726.1"/>
    </source>
</evidence>
<accession>A0A7D9HY55</accession>
<protein>
    <submittedName>
        <fullName evidence="3">Uncharacterized protein</fullName>
    </submittedName>
</protein>
<dbReference type="OrthoDB" id="5980515at2759"/>
<organism evidence="3 4">
    <name type="scientific">Paramuricea clavata</name>
    <name type="common">Red gorgonian</name>
    <name type="synonym">Violescent sea-whip</name>
    <dbReference type="NCBI Taxonomy" id="317549"/>
    <lineage>
        <taxon>Eukaryota</taxon>
        <taxon>Metazoa</taxon>
        <taxon>Cnidaria</taxon>
        <taxon>Anthozoa</taxon>
        <taxon>Octocorallia</taxon>
        <taxon>Malacalcyonacea</taxon>
        <taxon>Plexauridae</taxon>
        <taxon>Paramuricea</taxon>
    </lineage>
</organism>
<dbReference type="InterPro" id="IPR050525">
    <property type="entry name" value="ECM_Assembly_Org"/>
</dbReference>
<dbReference type="SMART" id="SM00327">
    <property type="entry name" value="VWA"/>
    <property type="match status" value="1"/>
</dbReference>
<dbReference type="InterPro" id="IPR036465">
    <property type="entry name" value="vWFA_dom_sf"/>
</dbReference>
<dbReference type="AlphaFoldDB" id="A0A7D9HY55"/>
<comment type="similarity">
    <text evidence="2">Belongs to the fibril-associated collagens with interrupted helices (FACIT) family.</text>
</comment>
<proteinExistence type="inferred from homology"/>